<evidence type="ECO:0000313" key="1">
    <source>
        <dbReference type="EMBL" id="RVW45472.1"/>
    </source>
</evidence>
<dbReference type="PANTHER" id="PTHR12507">
    <property type="entry name" value="REDUCED GROWTH PHENOTYPE 1 RGP1, YEAST -RELATED"/>
    <property type="match status" value="1"/>
</dbReference>
<evidence type="ECO:0000313" key="2">
    <source>
        <dbReference type="Proteomes" id="UP000288805"/>
    </source>
</evidence>
<gene>
    <name evidence="1" type="ORF">CK203_079753</name>
</gene>
<accession>A0A438ECU1</accession>
<proteinExistence type="predicted"/>
<reference evidence="1 2" key="1">
    <citation type="journal article" date="2018" name="PLoS Genet.">
        <title>Population sequencing reveals clonal diversity and ancestral inbreeding in the grapevine cultivar Chardonnay.</title>
        <authorList>
            <person name="Roach M.J."/>
            <person name="Johnson D.L."/>
            <person name="Bohlmann J."/>
            <person name="van Vuuren H.J."/>
            <person name="Jones S.J."/>
            <person name="Pretorius I.S."/>
            <person name="Schmidt S.A."/>
            <person name="Borneman A.R."/>
        </authorList>
    </citation>
    <scope>NUCLEOTIDE SEQUENCE [LARGE SCALE GENOMIC DNA]</scope>
    <source>
        <strain evidence="2">cv. Chardonnay</strain>
        <tissue evidence="1">Leaf</tissue>
    </source>
</reference>
<comment type="caution">
    <text evidence="1">The sequence shown here is derived from an EMBL/GenBank/DDBJ whole genome shotgun (WGS) entry which is preliminary data.</text>
</comment>
<dbReference type="OrthoDB" id="1918at2759"/>
<sequence length="143" mass="15439">MLPPRVSFGFSFFGSGDSNKAYDSVGGGKSELVPSLKLRTDKDVYRPGESIVVSIEIHNPSGVVDELSKKENAGDVLCPLLVEMLSFEIKGIEKLDSQWYATQKPLPGSKQRRGVAQLVRPWVCSPMVTGSSPLRATGGLPDC</sequence>
<dbReference type="AlphaFoldDB" id="A0A438ECU1"/>
<dbReference type="EMBL" id="QGNW01001326">
    <property type="protein sequence ID" value="RVW45472.1"/>
    <property type="molecule type" value="Genomic_DNA"/>
</dbReference>
<name>A0A438ECU1_VITVI</name>
<dbReference type="InterPro" id="IPR014848">
    <property type="entry name" value="Rgp1"/>
</dbReference>
<protein>
    <submittedName>
        <fullName evidence="1">Uncharacterized protein</fullName>
    </submittedName>
</protein>
<organism evidence="1 2">
    <name type="scientific">Vitis vinifera</name>
    <name type="common">Grape</name>
    <dbReference type="NCBI Taxonomy" id="29760"/>
    <lineage>
        <taxon>Eukaryota</taxon>
        <taxon>Viridiplantae</taxon>
        <taxon>Streptophyta</taxon>
        <taxon>Embryophyta</taxon>
        <taxon>Tracheophyta</taxon>
        <taxon>Spermatophyta</taxon>
        <taxon>Magnoliopsida</taxon>
        <taxon>eudicotyledons</taxon>
        <taxon>Gunneridae</taxon>
        <taxon>Pentapetalae</taxon>
        <taxon>rosids</taxon>
        <taxon>Vitales</taxon>
        <taxon>Vitaceae</taxon>
        <taxon>Viteae</taxon>
        <taxon>Vitis</taxon>
    </lineage>
</organism>
<dbReference type="Proteomes" id="UP000288805">
    <property type="component" value="Unassembled WGS sequence"/>
</dbReference>